<dbReference type="GO" id="GO:0003700">
    <property type="term" value="F:DNA-binding transcription factor activity"/>
    <property type="evidence" value="ECO:0007669"/>
    <property type="project" value="InterPro"/>
</dbReference>
<keyword evidence="6" id="KW-1185">Reference proteome</keyword>
<keyword evidence="1" id="KW-0805">Transcription regulation</keyword>
<evidence type="ECO:0000256" key="3">
    <source>
        <dbReference type="ARBA" id="ARBA00023163"/>
    </source>
</evidence>
<dbReference type="InterPro" id="IPR000524">
    <property type="entry name" value="Tscrpt_reg_HTH_GntR"/>
</dbReference>
<keyword evidence="2" id="KW-0238">DNA-binding</keyword>
<feature type="domain" description="HTH gntR-type" evidence="4">
    <location>
        <begin position="37"/>
        <end position="105"/>
    </location>
</feature>
<dbReference type="CDD" id="cd07377">
    <property type="entry name" value="WHTH_GntR"/>
    <property type="match status" value="1"/>
</dbReference>
<reference evidence="5" key="2">
    <citation type="submission" date="2020-09" db="EMBL/GenBank/DDBJ databases">
        <authorList>
            <person name="Sun Q."/>
            <person name="Zhou Y."/>
        </authorList>
    </citation>
    <scope>NUCLEOTIDE SEQUENCE</scope>
    <source>
        <strain evidence="5">CGMCC 4.7679</strain>
    </source>
</reference>
<organism evidence="5 6">
    <name type="scientific">Amycolatopsis bartoniae</name>
    <dbReference type="NCBI Taxonomy" id="941986"/>
    <lineage>
        <taxon>Bacteria</taxon>
        <taxon>Bacillati</taxon>
        <taxon>Actinomycetota</taxon>
        <taxon>Actinomycetes</taxon>
        <taxon>Pseudonocardiales</taxon>
        <taxon>Pseudonocardiaceae</taxon>
        <taxon>Amycolatopsis</taxon>
    </lineage>
</organism>
<proteinExistence type="predicted"/>
<dbReference type="Proteomes" id="UP000658656">
    <property type="component" value="Unassembled WGS sequence"/>
</dbReference>
<accession>A0A8H9MDY5</accession>
<dbReference type="GO" id="GO:0003677">
    <property type="term" value="F:DNA binding"/>
    <property type="evidence" value="ECO:0007669"/>
    <property type="project" value="UniProtKB-KW"/>
</dbReference>
<evidence type="ECO:0000256" key="1">
    <source>
        <dbReference type="ARBA" id="ARBA00023015"/>
    </source>
</evidence>
<dbReference type="AlphaFoldDB" id="A0A8H9MDY5"/>
<evidence type="ECO:0000313" key="5">
    <source>
        <dbReference type="EMBL" id="GHF73215.1"/>
    </source>
</evidence>
<dbReference type="Gene3D" id="1.10.10.10">
    <property type="entry name" value="Winged helix-like DNA-binding domain superfamily/Winged helix DNA-binding domain"/>
    <property type="match status" value="1"/>
</dbReference>
<comment type="caution">
    <text evidence="5">The sequence shown here is derived from an EMBL/GenBank/DDBJ whole genome shotgun (WGS) entry which is preliminary data.</text>
</comment>
<name>A0A8H9MDY5_9PSEU</name>
<reference evidence="5" key="1">
    <citation type="journal article" date="2014" name="Int. J. Syst. Evol. Microbiol.">
        <title>Complete genome sequence of Corynebacterium casei LMG S-19264T (=DSM 44701T), isolated from a smear-ripened cheese.</title>
        <authorList>
            <consortium name="US DOE Joint Genome Institute (JGI-PGF)"/>
            <person name="Walter F."/>
            <person name="Albersmeier A."/>
            <person name="Kalinowski J."/>
            <person name="Ruckert C."/>
        </authorList>
    </citation>
    <scope>NUCLEOTIDE SEQUENCE</scope>
    <source>
        <strain evidence="5">CGMCC 4.7679</strain>
    </source>
</reference>
<dbReference type="EMBL" id="BNAV01000009">
    <property type="protein sequence ID" value="GHF73215.1"/>
    <property type="molecule type" value="Genomic_DNA"/>
</dbReference>
<gene>
    <name evidence="5" type="ORF">GCM10017566_53920</name>
</gene>
<dbReference type="SMART" id="SM00345">
    <property type="entry name" value="HTH_GNTR"/>
    <property type="match status" value="1"/>
</dbReference>
<dbReference type="SUPFAM" id="SSF46785">
    <property type="entry name" value="Winged helix' DNA-binding domain"/>
    <property type="match status" value="1"/>
</dbReference>
<dbReference type="Pfam" id="PF00392">
    <property type="entry name" value="GntR"/>
    <property type="match status" value="1"/>
</dbReference>
<dbReference type="InterPro" id="IPR036390">
    <property type="entry name" value="WH_DNA-bd_sf"/>
</dbReference>
<dbReference type="PANTHER" id="PTHR44846">
    <property type="entry name" value="MANNOSYL-D-GLYCERATE TRANSPORT/METABOLISM SYSTEM REPRESSOR MNGR-RELATED"/>
    <property type="match status" value="1"/>
</dbReference>
<protein>
    <recommendedName>
        <fullName evidence="4">HTH gntR-type domain-containing protein</fullName>
    </recommendedName>
</protein>
<keyword evidence="3" id="KW-0804">Transcription</keyword>
<dbReference type="GO" id="GO:0045892">
    <property type="term" value="P:negative regulation of DNA-templated transcription"/>
    <property type="evidence" value="ECO:0007669"/>
    <property type="project" value="TreeGrafter"/>
</dbReference>
<dbReference type="InterPro" id="IPR036388">
    <property type="entry name" value="WH-like_DNA-bd_sf"/>
</dbReference>
<dbReference type="PROSITE" id="PS50949">
    <property type="entry name" value="HTH_GNTR"/>
    <property type="match status" value="1"/>
</dbReference>
<evidence type="ECO:0000256" key="2">
    <source>
        <dbReference type="ARBA" id="ARBA00023125"/>
    </source>
</evidence>
<evidence type="ECO:0000259" key="4">
    <source>
        <dbReference type="PROSITE" id="PS50949"/>
    </source>
</evidence>
<dbReference type="InterPro" id="IPR050679">
    <property type="entry name" value="Bact_HTH_transcr_reg"/>
</dbReference>
<dbReference type="PRINTS" id="PR00035">
    <property type="entry name" value="HTHGNTR"/>
</dbReference>
<sequence length="110" mass="12130">MQRPTAERLTRAISPVQGPSTVAGVVVPDFDPGDTPGYVYEMMAEHLAARIEAGELEPNTPLPSERRLAQEYGVSLGTARHATRLLRYRGLVVTIRSKGTYIADRRARPQ</sequence>
<evidence type="ECO:0000313" key="6">
    <source>
        <dbReference type="Proteomes" id="UP000658656"/>
    </source>
</evidence>
<dbReference type="PANTHER" id="PTHR44846:SF17">
    <property type="entry name" value="GNTR-FAMILY TRANSCRIPTIONAL REGULATOR"/>
    <property type="match status" value="1"/>
</dbReference>